<keyword evidence="2" id="KW-1185">Reference proteome</keyword>
<dbReference type="Proteomes" id="UP001396334">
    <property type="component" value="Unassembled WGS sequence"/>
</dbReference>
<organism evidence="1 2">
    <name type="scientific">Hibiscus sabdariffa</name>
    <name type="common">roselle</name>
    <dbReference type="NCBI Taxonomy" id="183260"/>
    <lineage>
        <taxon>Eukaryota</taxon>
        <taxon>Viridiplantae</taxon>
        <taxon>Streptophyta</taxon>
        <taxon>Embryophyta</taxon>
        <taxon>Tracheophyta</taxon>
        <taxon>Spermatophyta</taxon>
        <taxon>Magnoliopsida</taxon>
        <taxon>eudicotyledons</taxon>
        <taxon>Gunneridae</taxon>
        <taxon>Pentapetalae</taxon>
        <taxon>rosids</taxon>
        <taxon>malvids</taxon>
        <taxon>Malvales</taxon>
        <taxon>Malvaceae</taxon>
        <taxon>Malvoideae</taxon>
        <taxon>Hibiscus</taxon>
    </lineage>
</organism>
<reference evidence="1 2" key="1">
    <citation type="journal article" date="2024" name="G3 (Bethesda)">
        <title>Genome assembly of Hibiscus sabdariffa L. provides insights into metabolisms of medicinal natural products.</title>
        <authorList>
            <person name="Kim T."/>
        </authorList>
    </citation>
    <scope>NUCLEOTIDE SEQUENCE [LARGE SCALE GENOMIC DNA]</scope>
    <source>
        <strain evidence="1">TK-2024</strain>
        <tissue evidence="1">Old leaves</tissue>
    </source>
</reference>
<evidence type="ECO:0000313" key="2">
    <source>
        <dbReference type="Proteomes" id="UP001396334"/>
    </source>
</evidence>
<sequence>MESSAENYIEGNDKNREGSMIKEASHVLPAQIVNSCWYVWIGCDGIVYVAHQTLYCSLKLIAEPTNAQSTPTFSHHPRPRTVRSHSGHALKSHHFHLLY</sequence>
<accession>A0ABR2TQ16</accession>
<gene>
    <name evidence="1" type="ORF">V6N11_014765</name>
</gene>
<dbReference type="EMBL" id="JBBPBN010000004">
    <property type="protein sequence ID" value="KAK9039568.1"/>
    <property type="molecule type" value="Genomic_DNA"/>
</dbReference>
<protein>
    <submittedName>
        <fullName evidence="1">Uncharacterized protein</fullName>
    </submittedName>
</protein>
<name>A0ABR2TQ16_9ROSI</name>
<evidence type="ECO:0000313" key="1">
    <source>
        <dbReference type="EMBL" id="KAK9039568.1"/>
    </source>
</evidence>
<proteinExistence type="predicted"/>
<comment type="caution">
    <text evidence="1">The sequence shown here is derived from an EMBL/GenBank/DDBJ whole genome shotgun (WGS) entry which is preliminary data.</text>
</comment>